<organism evidence="1">
    <name type="scientific">uncultured Caudovirales phage</name>
    <dbReference type="NCBI Taxonomy" id="2100421"/>
    <lineage>
        <taxon>Viruses</taxon>
        <taxon>Duplodnaviria</taxon>
        <taxon>Heunggongvirae</taxon>
        <taxon>Uroviricota</taxon>
        <taxon>Caudoviricetes</taxon>
        <taxon>Peduoviridae</taxon>
        <taxon>Maltschvirus</taxon>
        <taxon>Maltschvirus maltsch</taxon>
    </lineage>
</organism>
<sequence length="57" mass="6867">MLNKPKKIKPLKDEDLNRVNIESLSSSEALVRFYRLKEEEKRQRLLEEVRDVEILLN</sequence>
<dbReference type="EMBL" id="LR797816">
    <property type="protein sequence ID" value="CAB4240733.1"/>
    <property type="molecule type" value="Genomic_DNA"/>
</dbReference>
<evidence type="ECO:0000313" key="1">
    <source>
        <dbReference type="EMBL" id="CAB4124091.1"/>
    </source>
</evidence>
<reference evidence="1" key="1">
    <citation type="submission" date="2020-04" db="EMBL/GenBank/DDBJ databases">
        <authorList>
            <person name="Chiriac C."/>
            <person name="Salcher M."/>
            <person name="Ghai R."/>
            <person name="Kavagutti S V."/>
        </authorList>
    </citation>
    <scope>NUCLEOTIDE SEQUENCE</scope>
</reference>
<dbReference type="EMBL" id="LR796177">
    <property type="protein sequence ID" value="CAB4124091.1"/>
    <property type="molecule type" value="Genomic_DNA"/>
</dbReference>
<protein>
    <submittedName>
        <fullName evidence="1">Uncharacterized protein</fullName>
    </submittedName>
</protein>
<accession>A0A6J5KQB6</accession>
<name>A0A6J5KQB6_9CAUD</name>
<proteinExistence type="predicted"/>
<gene>
    <name evidence="2" type="ORF">UFOVP34_6</name>
    <name evidence="1" type="ORF">UFOVP51_14</name>
</gene>
<evidence type="ECO:0000313" key="2">
    <source>
        <dbReference type="EMBL" id="CAB4240733.1"/>
    </source>
</evidence>